<accession>A0A6L5X4P1</accession>
<keyword evidence="1" id="KW-0328">Glycosyltransferase</keyword>
<dbReference type="RefSeq" id="WP_154524168.1">
    <property type="nucleotide sequence ID" value="NZ_VULZ01000004.1"/>
</dbReference>
<dbReference type="Gene3D" id="3.90.550.10">
    <property type="entry name" value="Spore Coat Polysaccharide Biosynthesis Protein SpsA, Chain A"/>
    <property type="match status" value="1"/>
</dbReference>
<keyword evidence="6" id="KW-1185">Reference proteome</keyword>
<sequence>MKSTIFISCHKECSFIKNDILKPIEVGSALRKERFEGMIYDDVGDNISLSNPRYCELTAQYFAWKNITDQDYYGFFHYRRYLSFNTVKRYKTDIWGNVVEDILDRSAEKKYGLDGKTISSLIERYDIILPEKKDITKMPHMGKNMREQYLGSGYLHATDLDIMMDVLNEKYPDFVKYAEKYENGHMTYLNNMFIMKKQIFENYSQWLFDILKECDKRIDYKDYSVEAIRTPGHLAERLLNIYCLYLKDHGDYSIKELQTVAFLNTDPEVQLIPAYAEHNIAIALSANDYYVPYVSTLLLSIRDHISSYYNYDIIIMNRDISPESKRRLSEQFSDINNVSLRFLDVSKYEKQFAHLFLRGHFALETYFRLLMPSILPDYDKVLYLDSDIVVNADLAELYNEDIDGYLLAGCHDADTAGLYNGFEPDKKEYMDNVLKIKQPYEYFQAGVLLFNLKEFRDTYSTKEMLEFAASYKWQLLDQDVLNFLAQDKTKIIDMSWNVMTNWRGIRIPNIINRAPKYLRDEYMDARSHPKIIHYAGPDKPWQQPYSDYAELFWKYARNSIYYEVLIQRLAYQEAVAAKKEWRGFPKARPIVNRVFPAGTHRRAILDVIYSKIFN</sequence>
<evidence type="ECO:0000256" key="2">
    <source>
        <dbReference type="ARBA" id="ARBA00022679"/>
    </source>
</evidence>
<evidence type="ECO:0000313" key="5">
    <source>
        <dbReference type="EMBL" id="MSS14427.1"/>
    </source>
</evidence>
<proteinExistence type="predicted"/>
<protein>
    <submittedName>
        <fullName evidence="5">DUF4422 domain-containing protein</fullName>
    </submittedName>
</protein>
<dbReference type="EMBL" id="VULZ01000004">
    <property type="protein sequence ID" value="MSS14427.1"/>
    <property type="molecule type" value="Genomic_DNA"/>
</dbReference>
<evidence type="ECO:0000313" key="6">
    <source>
        <dbReference type="Proteomes" id="UP000481852"/>
    </source>
</evidence>
<reference evidence="5 6" key="1">
    <citation type="submission" date="2019-08" db="EMBL/GenBank/DDBJ databases">
        <title>In-depth cultivation of the pig gut microbiome towards novel bacterial diversity and tailored functional studies.</title>
        <authorList>
            <person name="Wylensek D."/>
            <person name="Hitch T.C.A."/>
            <person name="Clavel T."/>
        </authorList>
    </citation>
    <scope>NUCLEOTIDE SEQUENCE [LARGE SCALE GENOMIC DNA]</scope>
    <source>
        <strain evidence="5 6">Oil+RF-744-WCA-WT-11</strain>
    </source>
</reference>
<dbReference type="PANTHER" id="PTHR13778:SF47">
    <property type="entry name" value="LIPOPOLYSACCHARIDE 1,3-GALACTOSYLTRANSFERASE"/>
    <property type="match status" value="1"/>
</dbReference>
<name>A0A6L5X4P1_9FIRM</name>
<dbReference type="CDD" id="cd04194">
    <property type="entry name" value="GT8_A4GalT_like"/>
    <property type="match status" value="1"/>
</dbReference>
<gene>
    <name evidence="5" type="ORF">FYJ35_05120</name>
</gene>
<dbReference type="Pfam" id="PF01501">
    <property type="entry name" value="Glyco_transf_8"/>
    <property type="match status" value="1"/>
</dbReference>
<dbReference type="SUPFAM" id="SSF53448">
    <property type="entry name" value="Nucleotide-diphospho-sugar transferases"/>
    <property type="match status" value="1"/>
</dbReference>
<dbReference type="InterPro" id="IPR002495">
    <property type="entry name" value="Glyco_trans_8"/>
</dbReference>
<dbReference type="GO" id="GO:0046872">
    <property type="term" value="F:metal ion binding"/>
    <property type="evidence" value="ECO:0007669"/>
    <property type="project" value="UniProtKB-KW"/>
</dbReference>
<keyword evidence="2" id="KW-0808">Transferase</keyword>
<evidence type="ECO:0000256" key="1">
    <source>
        <dbReference type="ARBA" id="ARBA00022676"/>
    </source>
</evidence>
<dbReference type="AlphaFoldDB" id="A0A6L5X4P1"/>
<dbReference type="InterPro" id="IPR050748">
    <property type="entry name" value="Glycosyltrans_8_dom-fam"/>
</dbReference>
<dbReference type="GO" id="GO:0016757">
    <property type="term" value="F:glycosyltransferase activity"/>
    <property type="evidence" value="ECO:0007669"/>
    <property type="project" value="UniProtKB-KW"/>
</dbReference>
<comment type="caution">
    <text evidence="5">The sequence shown here is derived from an EMBL/GenBank/DDBJ whole genome shotgun (WGS) entry which is preliminary data.</text>
</comment>
<evidence type="ECO:0000256" key="3">
    <source>
        <dbReference type="ARBA" id="ARBA00022723"/>
    </source>
</evidence>
<dbReference type="Pfam" id="PF14393">
    <property type="entry name" value="DUF4422"/>
    <property type="match status" value="1"/>
</dbReference>
<organism evidence="5 6">
    <name type="scientific">Porcincola intestinalis</name>
    <dbReference type="NCBI Taxonomy" id="2606632"/>
    <lineage>
        <taxon>Bacteria</taxon>
        <taxon>Bacillati</taxon>
        <taxon>Bacillota</taxon>
        <taxon>Clostridia</taxon>
        <taxon>Lachnospirales</taxon>
        <taxon>Lachnospiraceae</taxon>
        <taxon>Porcincola</taxon>
    </lineage>
</organism>
<evidence type="ECO:0000259" key="4">
    <source>
        <dbReference type="Pfam" id="PF14393"/>
    </source>
</evidence>
<keyword evidence="3" id="KW-0479">Metal-binding</keyword>
<dbReference type="InterPro" id="IPR029044">
    <property type="entry name" value="Nucleotide-diphossugar_trans"/>
</dbReference>
<feature type="domain" description="DUF4422" evidence="4">
    <location>
        <begin position="5"/>
        <end position="243"/>
    </location>
</feature>
<dbReference type="Proteomes" id="UP000481852">
    <property type="component" value="Unassembled WGS sequence"/>
</dbReference>
<dbReference type="PANTHER" id="PTHR13778">
    <property type="entry name" value="GLYCOSYLTRANSFERASE 8 DOMAIN-CONTAINING PROTEIN"/>
    <property type="match status" value="1"/>
</dbReference>
<dbReference type="InterPro" id="IPR025536">
    <property type="entry name" value="DUF4422"/>
</dbReference>